<dbReference type="Proteomes" id="UP001153678">
    <property type="component" value="Unassembled WGS sequence"/>
</dbReference>
<accession>A0A9W4SMA8</accession>
<comment type="caution">
    <text evidence="2">The sequence shown here is derived from an EMBL/GenBank/DDBJ whole genome shotgun (WGS) entry which is preliminary data.</text>
</comment>
<protein>
    <submittedName>
        <fullName evidence="2">2361_t:CDS:1</fullName>
    </submittedName>
</protein>
<organism evidence="2 3">
    <name type="scientific">Funneliformis geosporum</name>
    <dbReference type="NCBI Taxonomy" id="1117311"/>
    <lineage>
        <taxon>Eukaryota</taxon>
        <taxon>Fungi</taxon>
        <taxon>Fungi incertae sedis</taxon>
        <taxon>Mucoromycota</taxon>
        <taxon>Glomeromycotina</taxon>
        <taxon>Glomeromycetes</taxon>
        <taxon>Glomerales</taxon>
        <taxon>Glomeraceae</taxon>
        <taxon>Funneliformis</taxon>
    </lineage>
</organism>
<keyword evidence="1" id="KW-0812">Transmembrane</keyword>
<evidence type="ECO:0000313" key="2">
    <source>
        <dbReference type="EMBL" id="CAI2173483.1"/>
    </source>
</evidence>
<feature type="transmembrane region" description="Helical" evidence="1">
    <location>
        <begin position="171"/>
        <end position="189"/>
    </location>
</feature>
<dbReference type="OrthoDB" id="2439552at2759"/>
<gene>
    <name evidence="2" type="ORF">FWILDA_LOCUS6107</name>
</gene>
<dbReference type="AlphaFoldDB" id="A0A9W4SMA8"/>
<feature type="transmembrane region" description="Helical" evidence="1">
    <location>
        <begin position="110"/>
        <end position="131"/>
    </location>
</feature>
<keyword evidence="1" id="KW-1133">Transmembrane helix</keyword>
<sequence>MERKELEKLAQKVQLEIKESELSFCLETFSHLEKLLTNFKKEKVGKEVKPMVRINVGHLTLKDLNRLKKKFTQSRVSKEVQVKNSLNTDDGFGGVAERLKAVVLKTTNTFVFKGIALFHLIFITLFCTLPHEFGHAIVANCFSRKLFKYEIRFGKLPLIGGSTHHSGGSEGRLIIMASGLVMNLLLALLG</sequence>
<dbReference type="EMBL" id="CAMKVN010001071">
    <property type="protein sequence ID" value="CAI2173483.1"/>
    <property type="molecule type" value="Genomic_DNA"/>
</dbReference>
<reference evidence="2" key="1">
    <citation type="submission" date="2022-08" db="EMBL/GenBank/DDBJ databases">
        <authorList>
            <person name="Kallberg Y."/>
            <person name="Tangrot J."/>
            <person name="Rosling A."/>
        </authorList>
    </citation>
    <scope>NUCLEOTIDE SEQUENCE</scope>
    <source>
        <strain evidence="2">Wild A</strain>
    </source>
</reference>
<name>A0A9W4SMA8_9GLOM</name>
<proteinExistence type="predicted"/>
<keyword evidence="1" id="KW-0472">Membrane</keyword>
<keyword evidence="3" id="KW-1185">Reference proteome</keyword>
<evidence type="ECO:0000313" key="3">
    <source>
        <dbReference type="Proteomes" id="UP001153678"/>
    </source>
</evidence>
<evidence type="ECO:0000256" key="1">
    <source>
        <dbReference type="SAM" id="Phobius"/>
    </source>
</evidence>